<dbReference type="PRINTS" id="PR00300">
    <property type="entry name" value="CLPPROTEASEA"/>
</dbReference>
<evidence type="ECO:0000313" key="6">
    <source>
        <dbReference type="EMBL" id="KAF9602461.1"/>
    </source>
</evidence>
<keyword evidence="4" id="KW-0067">ATP-binding</keyword>
<dbReference type="InterPro" id="IPR027417">
    <property type="entry name" value="P-loop_NTPase"/>
</dbReference>
<dbReference type="GO" id="GO:0005737">
    <property type="term" value="C:cytoplasm"/>
    <property type="evidence" value="ECO:0007669"/>
    <property type="project" value="TreeGrafter"/>
</dbReference>
<dbReference type="SUPFAM" id="SSF52540">
    <property type="entry name" value="P-loop containing nucleoside triphosphate hydrolases"/>
    <property type="match status" value="1"/>
</dbReference>
<evidence type="ECO:0000256" key="1">
    <source>
        <dbReference type="ARBA" id="ARBA00022528"/>
    </source>
</evidence>
<keyword evidence="2" id="KW-0677">Repeat</keyword>
<dbReference type="Proteomes" id="UP000631114">
    <property type="component" value="Unassembled WGS sequence"/>
</dbReference>
<keyword evidence="3" id="KW-0547">Nucleotide-binding</keyword>
<organism evidence="6 7">
    <name type="scientific">Coptis chinensis</name>
    <dbReference type="NCBI Taxonomy" id="261450"/>
    <lineage>
        <taxon>Eukaryota</taxon>
        <taxon>Viridiplantae</taxon>
        <taxon>Streptophyta</taxon>
        <taxon>Embryophyta</taxon>
        <taxon>Tracheophyta</taxon>
        <taxon>Spermatophyta</taxon>
        <taxon>Magnoliopsida</taxon>
        <taxon>Ranunculales</taxon>
        <taxon>Ranunculaceae</taxon>
        <taxon>Coptidoideae</taxon>
        <taxon>Coptis</taxon>
    </lineage>
</organism>
<dbReference type="AlphaFoldDB" id="A0A835HMQ0"/>
<reference evidence="6 7" key="1">
    <citation type="submission" date="2020-10" db="EMBL/GenBank/DDBJ databases">
        <title>The Coptis chinensis genome and diversification of protoberbering-type alkaloids.</title>
        <authorList>
            <person name="Wang B."/>
            <person name="Shu S."/>
            <person name="Song C."/>
            <person name="Liu Y."/>
        </authorList>
    </citation>
    <scope>NUCLEOTIDE SEQUENCE [LARGE SCALE GENOMIC DNA]</scope>
    <source>
        <strain evidence="6">HL-2020</strain>
        <tissue evidence="6">Leaf</tissue>
    </source>
</reference>
<evidence type="ECO:0000259" key="5">
    <source>
        <dbReference type="Pfam" id="PF07724"/>
    </source>
</evidence>
<dbReference type="GO" id="GO:0005524">
    <property type="term" value="F:ATP binding"/>
    <property type="evidence" value="ECO:0007669"/>
    <property type="project" value="UniProtKB-KW"/>
</dbReference>
<evidence type="ECO:0000313" key="7">
    <source>
        <dbReference type="Proteomes" id="UP000631114"/>
    </source>
</evidence>
<gene>
    <name evidence="6" type="ORF">IFM89_028012</name>
</gene>
<accession>A0A835HMQ0</accession>
<dbReference type="InterPro" id="IPR003959">
    <property type="entry name" value="ATPase_AAA_core"/>
</dbReference>
<dbReference type="InterPro" id="IPR050130">
    <property type="entry name" value="ClpA_ClpB"/>
</dbReference>
<dbReference type="OrthoDB" id="47330at2759"/>
<name>A0A835HMQ0_9MAGN</name>
<feature type="domain" description="ATPase AAA-type core" evidence="5">
    <location>
        <begin position="15"/>
        <end position="72"/>
    </location>
</feature>
<keyword evidence="7" id="KW-1185">Reference proteome</keyword>
<keyword evidence="1" id="KW-0934">Plastid</keyword>
<dbReference type="Gene3D" id="3.40.50.300">
    <property type="entry name" value="P-loop containing nucleotide triphosphate hydrolases"/>
    <property type="match status" value="1"/>
</dbReference>
<proteinExistence type="predicted"/>
<evidence type="ECO:0000256" key="3">
    <source>
        <dbReference type="ARBA" id="ARBA00022741"/>
    </source>
</evidence>
<dbReference type="Pfam" id="PF07724">
    <property type="entry name" value="AAA_2"/>
    <property type="match status" value="1"/>
</dbReference>
<dbReference type="PANTHER" id="PTHR11638">
    <property type="entry name" value="ATP-DEPENDENT CLP PROTEASE"/>
    <property type="match status" value="1"/>
</dbReference>
<dbReference type="InterPro" id="IPR001270">
    <property type="entry name" value="ClpA/B"/>
</dbReference>
<sequence>MSATLRVVTMKNRSPAPYTVVLFDEIEKVHPDVFNMMLQILEDGRLTASKGRTVDFKNTLLIMTSKESSVYLTGQSLIEVNSMLMISKFSFPIGLKYRQLQWNGSCNAPHNQECLKNQSKL</sequence>
<comment type="caution">
    <text evidence="6">The sequence shown here is derived from an EMBL/GenBank/DDBJ whole genome shotgun (WGS) entry which is preliminary data.</text>
</comment>
<keyword evidence="1" id="KW-0150">Chloroplast</keyword>
<dbReference type="PANTHER" id="PTHR11638:SF155">
    <property type="entry name" value="CHAPERONE PROTEIN CLPC1, CHLOROPLASTIC-LIKE"/>
    <property type="match status" value="1"/>
</dbReference>
<protein>
    <recommendedName>
        <fullName evidence="5">ATPase AAA-type core domain-containing protein</fullName>
    </recommendedName>
</protein>
<dbReference type="EMBL" id="JADFTS010000006">
    <property type="protein sequence ID" value="KAF9602461.1"/>
    <property type="molecule type" value="Genomic_DNA"/>
</dbReference>
<evidence type="ECO:0000256" key="2">
    <source>
        <dbReference type="ARBA" id="ARBA00022737"/>
    </source>
</evidence>
<evidence type="ECO:0000256" key="4">
    <source>
        <dbReference type="ARBA" id="ARBA00022840"/>
    </source>
</evidence>
<dbReference type="GO" id="GO:0034605">
    <property type="term" value="P:cellular response to heat"/>
    <property type="evidence" value="ECO:0007669"/>
    <property type="project" value="TreeGrafter"/>
</dbReference>
<dbReference type="GO" id="GO:0016887">
    <property type="term" value="F:ATP hydrolysis activity"/>
    <property type="evidence" value="ECO:0007669"/>
    <property type="project" value="InterPro"/>
</dbReference>